<proteinExistence type="predicted"/>
<dbReference type="EMBL" id="NOII01000002">
    <property type="protein sequence ID" value="OYD58198.1"/>
    <property type="molecule type" value="Genomic_DNA"/>
</dbReference>
<organism evidence="1 2">
    <name type="scientific">Fictibacillus aquaticus</name>
    <dbReference type="NCBI Taxonomy" id="2021314"/>
    <lineage>
        <taxon>Bacteria</taxon>
        <taxon>Bacillati</taxon>
        <taxon>Bacillota</taxon>
        <taxon>Bacilli</taxon>
        <taxon>Bacillales</taxon>
        <taxon>Fictibacillaceae</taxon>
        <taxon>Fictibacillus</taxon>
    </lineage>
</organism>
<sequence>MNDFFREDERLGIKLPFLKLEWHQYSSEVQEAILLEWENIRGIIPDRIKEIENQINMLQTRLDHEENFPISCELNTSIAHHASVINDLWLWYRHNGAAVYKSHT</sequence>
<keyword evidence="2" id="KW-1185">Reference proteome</keyword>
<protein>
    <submittedName>
        <fullName evidence="1">Uncharacterized protein</fullName>
    </submittedName>
</protein>
<dbReference type="RefSeq" id="WP_094252338.1">
    <property type="nucleotide sequence ID" value="NZ_JBHLXL010000001.1"/>
</dbReference>
<gene>
    <name evidence="1" type="ORF">CGZ90_09975</name>
</gene>
<comment type="caution">
    <text evidence="1">The sequence shown here is derived from an EMBL/GenBank/DDBJ whole genome shotgun (WGS) entry which is preliminary data.</text>
</comment>
<dbReference type="Proteomes" id="UP000215059">
    <property type="component" value="Unassembled WGS sequence"/>
</dbReference>
<dbReference type="AlphaFoldDB" id="A0A235FA81"/>
<evidence type="ECO:0000313" key="1">
    <source>
        <dbReference type="EMBL" id="OYD58198.1"/>
    </source>
</evidence>
<name>A0A235FA81_9BACL</name>
<evidence type="ECO:0000313" key="2">
    <source>
        <dbReference type="Proteomes" id="UP000215059"/>
    </source>
</evidence>
<dbReference type="OrthoDB" id="2989999at2"/>
<accession>A0A235FA81</accession>
<reference evidence="1 2" key="1">
    <citation type="submission" date="2017-07" db="EMBL/GenBank/DDBJ databases">
        <title>Fictibacillus sp. nov. GDSW-R2A3 Genome sequencing and assembly.</title>
        <authorList>
            <person name="Mayilraj S."/>
        </authorList>
    </citation>
    <scope>NUCLEOTIDE SEQUENCE [LARGE SCALE GENOMIC DNA]</scope>
    <source>
        <strain evidence="1 2">GDSW-R2A3</strain>
    </source>
</reference>